<dbReference type="InterPro" id="IPR013783">
    <property type="entry name" value="Ig-like_fold"/>
</dbReference>
<evidence type="ECO:0000313" key="14">
    <source>
        <dbReference type="Proteomes" id="UP000694387"/>
    </source>
</evidence>
<dbReference type="PANTHER" id="PTHR19367:SF45">
    <property type="entry name" value="IG-LIKE DOMAIN-CONTAINING PROTEIN"/>
    <property type="match status" value="1"/>
</dbReference>
<evidence type="ECO:0000256" key="7">
    <source>
        <dbReference type="ARBA" id="ARBA00023157"/>
    </source>
</evidence>
<feature type="signal peptide" evidence="11">
    <location>
        <begin position="1"/>
        <end position="37"/>
    </location>
</feature>
<comment type="subcellular location">
    <subcellularLocation>
        <location evidence="1">Cell membrane</location>
    </subcellularLocation>
</comment>
<dbReference type="SMART" id="SM00406">
    <property type="entry name" value="IGv"/>
    <property type="match status" value="1"/>
</dbReference>
<evidence type="ECO:0000256" key="8">
    <source>
        <dbReference type="ARBA" id="ARBA00023170"/>
    </source>
</evidence>
<dbReference type="GeneTree" id="ENSGT00940000161790"/>
<dbReference type="FunFam" id="2.60.40.10:FF:000878">
    <property type="entry name" value="T cell receptor alpha variable 38-1"/>
    <property type="match status" value="1"/>
</dbReference>
<dbReference type="PROSITE" id="PS50835">
    <property type="entry name" value="IG_LIKE"/>
    <property type="match status" value="1"/>
</dbReference>
<dbReference type="Pfam" id="PF07686">
    <property type="entry name" value="V-set"/>
    <property type="match status" value="1"/>
</dbReference>
<dbReference type="PANTHER" id="PTHR19367">
    <property type="entry name" value="T-CELL RECEPTOR ALPHA CHAIN V REGION"/>
    <property type="match status" value="1"/>
</dbReference>
<dbReference type="Gene3D" id="2.60.40.10">
    <property type="entry name" value="Immunoglobulins"/>
    <property type="match status" value="1"/>
</dbReference>
<feature type="chain" id="PRO_5040403277" description="Ig-like domain-containing protein" evidence="11">
    <location>
        <begin position="38"/>
        <end position="203"/>
    </location>
</feature>
<keyword evidence="3 11" id="KW-0732">Signal</keyword>
<evidence type="ECO:0000256" key="1">
    <source>
        <dbReference type="ARBA" id="ARBA00004236"/>
    </source>
</evidence>
<evidence type="ECO:0000256" key="2">
    <source>
        <dbReference type="ARBA" id="ARBA00022475"/>
    </source>
</evidence>
<keyword evidence="4" id="KW-0391">Immunity</keyword>
<reference evidence="13" key="2">
    <citation type="submission" date="2025-08" db="UniProtKB">
        <authorList>
            <consortium name="Ensembl"/>
        </authorList>
    </citation>
    <scope>IDENTIFICATION</scope>
</reference>
<evidence type="ECO:0000256" key="11">
    <source>
        <dbReference type="SAM" id="SignalP"/>
    </source>
</evidence>
<reference evidence="13" key="3">
    <citation type="submission" date="2025-09" db="UniProtKB">
        <authorList>
            <consortium name="Ensembl"/>
        </authorList>
    </citation>
    <scope>IDENTIFICATION</scope>
</reference>
<keyword evidence="10" id="KW-1279">T cell receptor</keyword>
<evidence type="ECO:0000256" key="3">
    <source>
        <dbReference type="ARBA" id="ARBA00022729"/>
    </source>
</evidence>
<dbReference type="SMART" id="SM00409">
    <property type="entry name" value="IG"/>
    <property type="match status" value="1"/>
</dbReference>
<dbReference type="GO" id="GO:0002250">
    <property type="term" value="P:adaptive immune response"/>
    <property type="evidence" value="ECO:0007669"/>
    <property type="project" value="UniProtKB-KW"/>
</dbReference>
<dbReference type="SUPFAM" id="SSF48726">
    <property type="entry name" value="Immunoglobulin"/>
    <property type="match status" value="1"/>
</dbReference>
<dbReference type="InterPro" id="IPR007110">
    <property type="entry name" value="Ig-like_dom"/>
</dbReference>
<accession>A0A9L0JML9</accession>
<feature type="domain" description="Ig-like" evidence="12">
    <location>
        <begin position="31"/>
        <end position="127"/>
    </location>
</feature>
<keyword evidence="6" id="KW-0472">Membrane</keyword>
<dbReference type="GO" id="GO:0042101">
    <property type="term" value="C:T cell receptor complex"/>
    <property type="evidence" value="ECO:0007669"/>
    <property type="project" value="UniProtKB-KW"/>
</dbReference>
<keyword evidence="7" id="KW-1015">Disulfide bond</keyword>
<keyword evidence="14" id="KW-1185">Reference proteome</keyword>
<name>A0A9L0JML9_EQUAS</name>
<dbReference type="InterPro" id="IPR003599">
    <property type="entry name" value="Ig_sub"/>
</dbReference>
<sequence length="203" mass="23403">MNSIWFVFGSKISLILTIFHSLPQLCFLIFPTGSTVAQTVTQGQTATSKQEGTTVTLDCRYETGWSRYSLFWYKQLPNGEMIFLILQDSSSRDAKNGRYSTNFWKAAQFITLTISTLQLEDSAKYFCALLVGEYQQKWVPLAIMLRAYLAKDKEKLKEKIWWEVEELRVNKMSWHISSNVCELPQRLEPCTKLQNINNMAASS</sequence>
<evidence type="ECO:0000256" key="9">
    <source>
        <dbReference type="ARBA" id="ARBA00023319"/>
    </source>
</evidence>
<evidence type="ECO:0000256" key="4">
    <source>
        <dbReference type="ARBA" id="ARBA00022859"/>
    </source>
</evidence>
<keyword evidence="8" id="KW-0675">Receptor</keyword>
<proteinExistence type="predicted"/>
<protein>
    <recommendedName>
        <fullName evidence="12">Ig-like domain-containing protein</fullName>
    </recommendedName>
</protein>
<keyword evidence="9" id="KW-0393">Immunoglobulin domain</keyword>
<evidence type="ECO:0000256" key="10">
    <source>
        <dbReference type="ARBA" id="ARBA00043266"/>
    </source>
</evidence>
<evidence type="ECO:0000259" key="12">
    <source>
        <dbReference type="PROSITE" id="PS50835"/>
    </source>
</evidence>
<evidence type="ECO:0000313" key="13">
    <source>
        <dbReference type="Ensembl" id="ENSEASP00005054571.1"/>
    </source>
</evidence>
<dbReference type="InterPro" id="IPR051287">
    <property type="entry name" value="TCR_variable_region"/>
</dbReference>
<dbReference type="Ensembl" id="ENSEAST00005079245.1">
    <property type="protein sequence ID" value="ENSEASP00005054571.1"/>
    <property type="gene ID" value="ENSEASG00005031270.1"/>
</dbReference>
<keyword evidence="5" id="KW-1064">Adaptive immunity</keyword>
<organism evidence="13 14">
    <name type="scientific">Equus asinus</name>
    <name type="common">Donkey</name>
    <name type="synonym">Equus africanus asinus</name>
    <dbReference type="NCBI Taxonomy" id="9793"/>
    <lineage>
        <taxon>Eukaryota</taxon>
        <taxon>Metazoa</taxon>
        <taxon>Chordata</taxon>
        <taxon>Craniata</taxon>
        <taxon>Vertebrata</taxon>
        <taxon>Euteleostomi</taxon>
        <taxon>Mammalia</taxon>
        <taxon>Eutheria</taxon>
        <taxon>Laurasiatheria</taxon>
        <taxon>Perissodactyla</taxon>
        <taxon>Equidae</taxon>
        <taxon>Equus</taxon>
    </lineage>
</organism>
<dbReference type="AlphaFoldDB" id="A0A9L0JML9"/>
<reference evidence="13 14" key="1">
    <citation type="journal article" date="2020" name="Nat. Commun.">
        <title>Donkey genomes provide new insights into domestication and selection for coat color.</title>
        <authorList>
            <person name="Wang"/>
            <person name="C."/>
            <person name="Li"/>
            <person name="H."/>
            <person name="Guo"/>
            <person name="Y."/>
            <person name="Huang"/>
            <person name="J."/>
            <person name="Sun"/>
            <person name="Y."/>
            <person name="Min"/>
            <person name="J."/>
            <person name="Wang"/>
            <person name="J."/>
            <person name="Fang"/>
            <person name="X."/>
            <person name="Zhao"/>
            <person name="Z."/>
            <person name="Wang"/>
            <person name="S."/>
            <person name="Zhang"/>
            <person name="Y."/>
            <person name="Liu"/>
            <person name="Q."/>
            <person name="Jiang"/>
            <person name="Q."/>
            <person name="Wang"/>
            <person name="X."/>
            <person name="Guo"/>
            <person name="Y."/>
            <person name="Yang"/>
            <person name="C."/>
            <person name="Wang"/>
            <person name="Y."/>
            <person name="Tian"/>
            <person name="F."/>
            <person name="Zhuang"/>
            <person name="G."/>
            <person name="Fan"/>
            <person name="Y."/>
            <person name="Gao"/>
            <person name="Q."/>
            <person name="Li"/>
            <person name="Y."/>
            <person name="Ju"/>
            <person name="Z."/>
            <person name="Li"/>
            <person name="J."/>
            <person name="Li"/>
            <person name="R."/>
            <person name="Hou"/>
            <person name="M."/>
            <person name="Yang"/>
            <person name="G."/>
            <person name="Liu"/>
            <person name="G."/>
            <person name="Liu"/>
            <person name="W."/>
            <person name="Guo"/>
            <person name="J."/>
            <person name="Pan"/>
            <person name="S."/>
            <person name="Fan"/>
            <person name="G."/>
            <person name="Zhang"/>
            <person name="W."/>
            <person name="Zhang"/>
            <person name="R."/>
            <person name="Yu"/>
            <person name="J."/>
            <person name="Zhang"/>
            <person name="X."/>
            <person name="Yin"/>
            <person name="Q."/>
            <person name="Ji"/>
            <person name="C."/>
            <person name="Jin"/>
            <person name="Y."/>
            <person name="Yue"/>
            <person name="G."/>
            <person name="Liu"/>
            <person name="M."/>
            <person name="Xu"/>
            <person name="J."/>
            <person name="Liu"/>
            <person name="S."/>
            <person name="Jordana"/>
            <person name="J."/>
            <person name="Noce"/>
            <person name="A."/>
            <person name="Amills"/>
            <person name="M."/>
            <person name="Wu"/>
            <person name="D.D."/>
            <person name="Li"/>
            <person name="S."/>
            <person name="Zhou"/>
            <person name="X. and Zhong"/>
            <person name="J."/>
        </authorList>
    </citation>
    <scope>NUCLEOTIDE SEQUENCE [LARGE SCALE GENOMIC DNA]</scope>
</reference>
<evidence type="ECO:0000256" key="6">
    <source>
        <dbReference type="ARBA" id="ARBA00023136"/>
    </source>
</evidence>
<keyword evidence="2" id="KW-1003">Cell membrane</keyword>
<evidence type="ECO:0000256" key="5">
    <source>
        <dbReference type="ARBA" id="ARBA00023130"/>
    </source>
</evidence>
<dbReference type="InterPro" id="IPR036179">
    <property type="entry name" value="Ig-like_dom_sf"/>
</dbReference>
<dbReference type="InterPro" id="IPR013106">
    <property type="entry name" value="Ig_V-set"/>
</dbReference>
<dbReference type="Proteomes" id="UP000694387">
    <property type="component" value="Chromosome 2"/>
</dbReference>